<dbReference type="PROSITE" id="PS51257">
    <property type="entry name" value="PROKAR_LIPOPROTEIN"/>
    <property type="match status" value="1"/>
</dbReference>
<protein>
    <submittedName>
        <fullName evidence="1">Uncharacterized protein</fullName>
    </submittedName>
</protein>
<dbReference type="RefSeq" id="WP_008581438.1">
    <property type="nucleotide sequence ID" value="NZ_AOJO01000011.1"/>
</dbReference>
<gene>
    <name evidence="1" type="ORF">C467_02328</name>
</gene>
<evidence type="ECO:0000313" key="1">
    <source>
        <dbReference type="EMBL" id="ELZ60604.1"/>
    </source>
</evidence>
<reference evidence="1 2" key="1">
    <citation type="journal article" date="2014" name="PLoS Genet.">
        <title>Phylogenetically driven sequencing of extremely halophilic archaea reveals strategies for static and dynamic osmo-response.</title>
        <authorList>
            <person name="Becker E.A."/>
            <person name="Seitzer P.M."/>
            <person name="Tritt A."/>
            <person name="Larsen D."/>
            <person name="Krusor M."/>
            <person name="Yao A.I."/>
            <person name="Wu D."/>
            <person name="Madern D."/>
            <person name="Eisen J.A."/>
            <person name="Darling A.E."/>
            <person name="Facciotti M.T."/>
        </authorList>
    </citation>
    <scope>NUCLEOTIDE SEQUENCE [LARGE SCALE GENOMIC DNA]</scope>
    <source>
        <strain evidence="1 2">ATCC 700873</strain>
    </source>
</reference>
<evidence type="ECO:0000313" key="2">
    <source>
        <dbReference type="Proteomes" id="UP000011689"/>
    </source>
</evidence>
<dbReference type="GeneID" id="72712316"/>
<organism evidence="1 2">
    <name type="scientific">Halorubrum hochstenium ATCC 700873</name>
    <dbReference type="NCBI Taxonomy" id="1227481"/>
    <lineage>
        <taxon>Archaea</taxon>
        <taxon>Methanobacteriati</taxon>
        <taxon>Methanobacteriota</taxon>
        <taxon>Stenosarchaea group</taxon>
        <taxon>Halobacteria</taxon>
        <taxon>Halobacteriales</taxon>
        <taxon>Haloferacaceae</taxon>
        <taxon>Halorubrum</taxon>
    </lineage>
</organism>
<dbReference type="EMBL" id="AOJO01000011">
    <property type="protein sequence ID" value="ELZ60604.1"/>
    <property type="molecule type" value="Genomic_DNA"/>
</dbReference>
<name>M0FPU6_9EURY</name>
<dbReference type="OrthoDB" id="205286at2157"/>
<dbReference type="AlphaFoldDB" id="M0FPU6"/>
<proteinExistence type="predicted"/>
<sequence>MKRRGLLAALAASTTVAVAGCAGQDQSLDLSADPARIPKSAYADGFSGQDPKSFSIDRKFNASGVNVEVSATTWVAQYTNEEVGSALFVASTPNESVAGQSVNPLVRAEGADLIRRLLNQVDQQGIGGNGTEIQTDDIEEVGEETRTVLGEDVTVSVLETTVSADVSDANGQSGSVDDIPVLVYIGTVQHDDDVIAMIGVHPQEIDQSEQLLSMMGAVEH</sequence>
<dbReference type="InterPro" id="IPR045396">
    <property type="entry name" value="DUF6517"/>
</dbReference>
<dbReference type="PATRIC" id="fig|1227481.4.peg.439"/>
<keyword evidence="2" id="KW-1185">Reference proteome</keyword>
<dbReference type="Proteomes" id="UP000011689">
    <property type="component" value="Unassembled WGS sequence"/>
</dbReference>
<comment type="caution">
    <text evidence="1">The sequence shown here is derived from an EMBL/GenBank/DDBJ whole genome shotgun (WGS) entry which is preliminary data.</text>
</comment>
<accession>M0FPU6</accession>
<dbReference type="Pfam" id="PF20127">
    <property type="entry name" value="DUF6517"/>
    <property type="match status" value="1"/>
</dbReference>